<keyword evidence="1" id="KW-0175">Coiled coil</keyword>
<evidence type="ECO:0000313" key="2">
    <source>
        <dbReference type="EMBL" id="AIE86831.1"/>
    </source>
</evidence>
<dbReference type="EMBL" id="CP007139">
    <property type="protein sequence ID" value="AIE86831.1"/>
    <property type="molecule type" value="Genomic_DNA"/>
</dbReference>
<proteinExistence type="predicted"/>
<dbReference type="KEGG" id="fgi:OP10G_3463"/>
<reference evidence="2 3" key="1">
    <citation type="journal article" date="2014" name="PLoS ONE">
        <title>The first complete genome sequence of the class fimbriimonadia in the phylum armatimonadetes.</title>
        <authorList>
            <person name="Hu Z.Y."/>
            <person name="Wang Y.Z."/>
            <person name="Im W.T."/>
            <person name="Wang S.Y."/>
            <person name="Zhao G.P."/>
            <person name="Zheng H.J."/>
            <person name="Quan Z.X."/>
        </authorList>
    </citation>
    <scope>NUCLEOTIDE SEQUENCE [LARGE SCALE GENOMIC DNA]</scope>
    <source>
        <strain evidence="2">Gsoil 348</strain>
    </source>
</reference>
<evidence type="ECO:0000313" key="3">
    <source>
        <dbReference type="Proteomes" id="UP000027982"/>
    </source>
</evidence>
<name>A0A068NTR5_FIMGI</name>
<gene>
    <name evidence="2" type="ORF">OP10G_3463</name>
</gene>
<dbReference type="Proteomes" id="UP000027982">
    <property type="component" value="Chromosome"/>
</dbReference>
<evidence type="ECO:0000256" key="1">
    <source>
        <dbReference type="SAM" id="Coils"/>
    </source>
</evidence>
<keyword evidence="3" id="KW-1185">Reference proteome</keyword>
<feature type="coiled-coil region" evidence="1">
    <location>
        <begin position="31"/>
        <end position="58"/>
    </location>
</feature>
<organism evidence="2 3">
    <name type="scientific">Fimbriimonas ginsengisoli Gsoil 348</name>
    <dbReference type="NCBI Taxonomy" id="661478"/>
    <lineage>
        <taxon>Bacteria</taxon>
        <taxon>Bacillati</taxon>
        <taxon>Armatimonadota</taxon>
        <taxon>Fimbriimonadia</taxon>
        <taxon>Fimbriimonadales</taxon>
        <taxon>Fimbriimonadaceae</taxon>
        <taxon>Fimbriimonas</taxon>
    </lineage>
</organism>
<protein>
    <submittedName>
        <fullName evidence="2">Uncharacterized protein</fullName>
    </submittedName>
</protein>
<dbReference type="AlphaFoldDB" id="A0A068NTR5"/>
<sequence>MGLVLLAFLCILVGGMIFGIYNAGGKAGPRLLKMREEKDALLSENVSLRKRLADLEHRAPK</sequence>
<accession>A0A068NTR5</accession>
<dbReference type="HOGENOM" id="CLU_2915750_0_0_0"/>